<protein>
    <recommendedName>
        <fullName evidence="4">HTH luxR-type domain-containing protein</fullName>
    </recommendedName>
</protein>
<keyword evidence="6" id="KW-1185">Reference proteome</keyword>
<dbReference type="RefSeq" id="WP_131902690.1">
    <property type="nucleotide sequence ID" value="NZ_SMKU01000389.1"/>
</dbReference>
<dbReference type="InterPro" id="IPR000792">
    <property type="entry name" value="Tscrpt_reg_LuxR_C"/>
</dbReference>
<accession>A0A4R5A5Q6</accession>
<name>A0A4R5A5Q6_9ACTN</name>
<dbReference type="InterPro" id="IPR016032">
    <property type="entry name" value="Sig_transdc_resp-reg_C-effctor"/>
</dbReference>
<evidence type="ECO:0000259" key="4">
    <source>
        <dbReference type="PROSITE" id="PS50043"/>
    </source>
</evidence>
<dbReference type="SUPFAM" id="SSF46894">
    <property type="entry name" value="C-terminal effector domain of the bipartite response regulators"/>
    <property type="match status" value="1"/>
</dbReference>
<dbReference type="Proteomes" id="UP000294513">
    <property type="component" value="Unassembled WGS sequence"/>
</dbReference>
<dbReference type="InterPro" id="IPR059106">
    <property type="entry name" value="WHD_MalT"/>
</dbReference>
<dbReference type="Gene3D" id="1.25.40.10">
    <property type="entry name" value="Tetratricopeptide repeat domain"/>
    <property type="match status" value="1"/>
</dbReference>
<keyword evidence="1" id="KW-0805">Transcription regulation</keyword>
<dbReference type="PANTHER" id="PTHR44688:SF16">
    <property type="entry name" value="DNA-BINDING TRANSCRIPTIONAL ACTIVATOR DEVR_DOSR"/>
    <property type="match status" value="1"/>
</dbReference>
<dbReference type="InterPro" id="IPR027417">
    <property type="entry name" value="P-loop_NTPase"/>
</dbReference>
<evidence type="ECO:0000256" key="2">
    <source>
        <dbReference type="ARBA" id="ARBA00023125"/>
    </source>
</evidence>
<comment type="caution">
    <text evidence="5">The sequence shown here is derived from an EMBL/GenBank/DDBJ whole genome shotgun (WGS) entry which is preliminary data.</text>
</comment>
<reference evidence="5 6" key="1">
    <citation type="submission" date="2019-03" db="EMBL/GenBank/DDBJ databases">
        <title>Draft genome sequences of novel Actinobacteria.</title>
        <authorList>
            <person name="Sahin N."/>
            <person name="Ay H."/>
            <person name="Saygin H."/>
        </authorList>
    </citation>
    <scope>NUCLEOTIDE SEQUENCE [LARGE SCALE GENOMIC DNA]</scope>
    <source>
        <strain evidence="5 6">H3C3</strain>
    </source>
</reference>
<dbReference type="PRINTS" id="PR00038">
    <property type="entry name" value="HTHLUXR"/>
</dbReference>
<keyword evidence="3" id="KW-0804">Transcription</keyword>
<dbReference type="PROSITE" id="PS50043">
    <property type="entry name" value="HTH_LUXR_2"/>
    <property type="match status" value="1"/>
</dbReference>
<dbReference type="InterPro" id="IPR036388">
    <property type="entry name" value="WH-like_DNA-bd_sf"/>
</dbReference>
<dbReference type="GO" id="GO:0003677">
    <property type="term" value="F:DNA binding"/>
    <property type="evidence" value="ECO:0007669"/>
    <property type="project" value="UniProtKB-KW"/>
</dbReference>
<dbReference type="SMART" id="SM00421">
    <property type="entry name" value="HTH_LUXR"/>
    <property type="match status" value="1"/>
</dbReference>
<dbReference type="Pfam" id="PF25873">
    <property type="entry name" value="WHD_MalT"/>
    <property type="match status" value="1"/>
</dbReference>
<feature type="domain" description="HTH luxR-type" evidence="4">
    <location>
        <begin position="832"/>
        <end position="897"/>
    </location>
</feature>
<proteinExistence type="predicted"/>
<dbReference type="OrthoDB" id="134985at2"/>
<dbReference type="PANTHER" id="PTHR44688">
    <property type="entry name" value="DNA-BINDING TRANSCRIPTIONAL ACTIVATOR DEVR_DOSR"/>
    <property type="match status" value="1"/>
</dbReference>
<organism evidence="5 6">
    <name type="scientific">Actinomadura rubrisoli</name>
    <dbReference type="NCBI Taxonomy" id="2530368"/>
    <lineage>
        <taxon>Bacteria</taxon>
        <taxon>Bacillati</taxon>
        <taxon>Actinomycetota</taxon>
        <taxon>Actinomycetes</taxon>
        <taxon>Streptosporangiales</taxon>
        <taxon>Thermomonosporaceae</taxon>
        <taxon>Actinomadura</taxon>
    </lineage>
</organism>
<dbReference type="Gene3D" id="3.40.50.300">
    <property type="entry name" value="P-loop containing nucleotide triphosphate hydrolases"/>
    <property type="match status" value="1"/>
</dbReference>
<evidence type="ECO:0000256" key="1">
    <source>
        <dbReference type="ARBA" id="ARBA00023015"/>
    </source>
</evidence>
<dbReference type="GO" id="GO:0006355">
    <property type="term" value="P:regulation of DNA-templated transcription"/>
    <property type="evidence" value="ECO:0007669"/>
    <property type="project" value="InterPro"/>
</dbReference>
<evidence type="ECO:0000256" key="3">
    <source>
        <dbReference type="ARBA" id="ARBA00023163"/>
    </source>
</evidence>
<dbReference type="SUPFAM" id="SSF52540">
    <property type="entry name" value="P-loop containing nucleoside triphosphate hydrolases"/>
    <property type="match status" value="1"/>
</dbReference>
<dbReference type="CDD" id="cd06170">
    <property type="entry name" value="LuxR_C_like"/>
    <property type="match status" value="1"/>
</dbReference>
<dbReference type="InterPro" id="IPR011990">
    <property type="entry name" value="TPR-like_helical_dom_sf"/>
</dbReference>
<evidence type="ECO:0000313" key="6">
    <source>
        <dbReference type="Proteomes" id="UP000294513"/>
    </source>
</evidence>
<gene>
    <name evidence="5" type="ORF">E1298_40520</name>
</gene>
<dbReference type="AlphaFoldDB" id="A0A4R5A5Q6"/>
<evidence type="ECO:0000313" key="5">
    <source>
        <dbReference type="EMBL" id="TDD66316.1"/>
    </source>
</evidence>
<keyword evidence="2" id="KW-0238">DNA-binding</keyword>
<dbReference type="Pfam" id="PF00196">
    <property type="entry name" value="GerE"/>
    <property type="match status" value="1"/>
</dbReference>
<dbReference type="EMBL" id="SMKU01000389">
    <property type="protein sequence ID" value="TDD66316.1"/>
    <property type="molecule type" value="Genomic_DNA"/>
</dbReference>
<dbReference type="Gene3D" id="1.10.10.10">
    <property type="entry name" value="Winged helix-like DNA-binding domain superfamily/Winged helix DNA-binding domain"/>
    <property type="match status" value="1"/>
</dbReference>
<sequence>MEWFDWLGGVSGFVVEHSAGRFSVRRETAGNGRGDGYWRAYRGRRRVYLGATRQVTANALEVAGRALGRAGGGVPPARERAVARPRLRLLLERSSRLPVTLVCAPAGFGKTTMLATWARVATGRVAWVSLDGDHSEPVVFFQGLARALGVAVPGPESSAALRRRVGALVEELTVRPATVVLDDYHVIESPDVHAAVEHLVERLPARAHVVIATRRPPPLPLARWRSRGWVADVDAGRLRFTQDESVAFLNETMGLQVAAGTADGLHAGVEGWPAGLQLAALALARGVPAERALSAAKGDLDAYLVSEVLERLPDAMRRFVLATCVLPSLYGPLCEALTGQGEATLRELVEHGLFVVPLDGEGRWFRYHQLFAAAVAEHAEPGSLAVMHRRAARWHEANGSPREAVEHTLAAGDVEEAACLLARLAEQGGELWLHEGRVGRWLAELPQAVIEKSVVLSLLSHWTAWLDSLWGKAPGHPVVELPPGEELPLVLRGVHSAFLAHQIFAEGAPDEAVEAASTALDLLPLEQAPLRGQCAIRLIDVLWHGTAPESTARAEREFARLNVPSHDAALRLDALAGLAMAHLSRGDLKRTIALCRKAAELADSQKVDAGEYLAFGPLLVTEALLEQGRMDGAAPECTGDPGIWFHRHRLTADICAARGDEQGAFQALDELDGYVAEIPFLEGAGFGAVVRRSAAARRAYVCLSFGYAAEAGRALEFAQKIGIAGGRVPVGLDFFERLVAARLALAEGKRAVADAVASEALRLNVLCAGVRIRLLLTAGLARGDAGAVAEALVLGAPGSFVRPFLELGAELSPLLGRAAGPERFLRRVRTACAGEPPVLTRREREVLVLLADGLSAPEAARRLGLATSTVRSHLERVHAKLGARTQAQAVARAVRLGLL</sequence>